<evidence type="ECO:0000313" key="2">
    <source>
        <dbReference type="EMBL" id="SFR17849.1"/>
    </source>
</evidence>
<dbReference type="STRING" id="39060.SAMN05660706_1503"/>
<dbReference type="EMBL" id="FOYM01000050">
    <property type="protein sequence ID" value="SFR17849.1"/>
    <property type="molecule type" value="Genomic_DNA"/>
</dbReference>
<feature type="region of interest" description="Disordered" evidence="1">
    <location>
        <begin position="27"/>
        <end position="48"/>
    </location>
</feature>
<dbReference type="RefSeq" id="WP_425429505.1">
    <property type="nucleotide sequence ID" value="NZ_FOYM01000050.1"/>
</dbReference>
<organism evidence="2 3">
    <name type="scientific">Desulfoscipio geothermicus DSM 3669</name>
    <dbReference type="NCBI Taxonomy" id="1121426"/>
    <lineage>
        <taxon>Bacteria</taxon>
        <taxon>Bacillati</taxon>
        <taxon>Bacillota</taxon>
        <taxon>Clostridia</taxon>
        <taxon>Eubacteriales</taxon>
        <taxon>Desulfallaceae</taxon>
        <taxon>Desulfoscipio</taxon>
    </lineage>
</organism>
<feature type="compositionally biased region" description="Basic and acidic residues" evidence="1">
    <location>
        <begin position="27"/>
        <end position="40"/>
    </location>
</feature>
<evidence type="ECO:0000313" key="3">
    <source>
        <dbReference type="Proteomes" id="UP000199584"/>
    </source>
</evidence>
<accession>A0A1I6EJC2</accession>
<proteinExistence type="predicted"/>
<protein>
    <submittedName>
        <fullName evidence="2">Uncharacterized protein</fullName>
    </submittedName>
</protein>
<gene>
    <name evidence="2" type="ORF">SAMN05660706_1503</name>
</gene>
<sequence>MKKPWLNSEGAPEFNLNLRAELCNRPEPSELVSRKGDRPPRGMSPIYGRVSERKVPPLGFFKGRQKLMVGRAGNKITVLPYNFSSRAGCCCGARRLLRKTKIKSSTFVNFANHPGLTIMPFEYFLTYSESYTFMDFHIIANFPSDRDYKGSLKMYNSAGELVFGPVDALGRGTSCEENDWDHTKWWLTNADTLRANILPGLSVREPQNLLMDLMKGFPWTL</sequence>
<evidence type="ECO:0000256" key="1">
    <source>
        <dbReference type="SAM" id="MobiDB-lite"/>
    </source>
</evidence>
<name>A0A1I6EJC2_9FIRM</name>
<dbReference type="Proteomes" id="UP000199584">
    <property type="component" value="Unassembled WGS sequence"/>
</dbReference>
<reference evidence="3" key="1">
    <citation type="submission" date="2016-10" db="EMBL/GenBank/DDBJ databases">
        <authorList>
            <person name="Varghese N."/>
            <person name="Submissions S."/>
        </authorList>
    </citation>
    <scope>NUCLEOTIDE SEQUENCE [LARGE SCALE GENOMIC DNA]</scope>
    <source>
        <strain evidence="3">DSM 3669</strain>
    </source>
</reference>
<dbReference type="AlphaFoldDB" id="A0A1I6EJC2"/>
<keyword evidence="3" id="KW-1185">Reference proteome</keyword>